<comment type="caution">
    <text evidence="2">The sequence shown here is derived from an EMBL/GenBank/DDBJ whole genome shotgun (WGS) entry which is preliminary data.</text>
</comment>
<dbReference type="EMBL" id="JAHHIF010000062">
    <property type="protein sequence ID" value="MBW4548441.1"/>
    <property type="molecule type" value="Genomic_DNA"/>
</dbReference>
<feature type="domain" description="CHAT" evidence="1">
    <location>
        <begin position="609"/>
        <end position="881"/>
    </location>
</feature>
<evidence type="ECO:0000313" key="2">
    <source>
        <dbReference type="EMBL" id="MBW4548441.1"/>
    </source>
</evidence>
<dbReference type="PANTHER" id="PTHR10098:SF112">
    <property type="entry name" value="SLR0380 PROTEIN"/>
    <property type="match status" value="1"/>
</dbReference>
<reference evidence="2" key="2">
    <citation type="journal article" date="2022" name="Microbiol. Resour. Announc.">
        <title>Metagenome Sequencing to Explore Phylogenomics of Terrestrial Cyanobacteria.</title>
        <authorList>
            <person name="Ward R.D."/>
            <person name="Stajich J.E."/>
            <person name="Johansen J.R."/>
            <person name="Huntemann M."/>
            <person name="Clum A."/>
            <person name="Foster B."/>
            <person name="Foster B."/>
            <person name="Roux S."/>
            <person name="Palaniappan K."/>
            <person name="Varghese N."/>
            <person name="Mukherjee S."/>
            <person name="Reddy T.B.K."/>
            <person name="Daum C."/>
            <person name="Copeland A."/>
            <person name="Chen I.A."/>
            <person name="Ivanova N.N."/>
            <person name="Kyrpides N.C."/>
            <person name="Shapiro N."/>
            <person name="Eloe-Fadrosh E.A."/>
            <person name="Pietrasiak N."/>
        </authorList>
    </citation>
    <scope>NUCLEOTIDE SEQUENCE</scope>
    <source>
        <strain evidence="2">CPER-KK1</strain>
    </source>
</reference>
<organism evidence="2 3">
    <name type="scientific">Symplocastrum torsivum CPER-KK1</name>
    <dbReference type="NCBI Taxonomy" id="450513"/>
    <lineage>
        <taxon>Bacteria</taxon>
        <taxon>Bacillati</taxon>
        <taxon>Cyanobacteriota</taxon>
        <taxon>Cyanophyceae</taxon>
        <taxon>Oscillatoriophycideae</taxon>
        <taxon>Oscillatoriales</taxon>
        <taxon>Microcoleaceae</taxon>
        <taxon>Symplocastrum</taxon>
    </lineage>
</organism>
<name>A0A951PSJ0_9CYAN</name>
<dbReference type="InterPro" id="IPR011990">
    <property type="entry name" value="TPR-like_helical_dom_sf"/>
</dbReference>
<accession>A0A951PSJ0</accession>
<dbReference type="InterPro" id="IPR024983">
    <property type="entry name" value="CHAT_dom"/>
</dbReference>
<evidence type="ECO:0000259" key="1">
    <source>
        <dbReference type="Pfam" id="PF12770"/>
    </source>
</evidence>
<dbReference type="Pfam" id="PF12770">
    <property type="entry name" value="CHAT"/>
    <property type="match status" value="1"/>
</dbReference>
<dbReference type="Gene3D" id="1.25.40.10">
    <property type="entry name" value="Tetratricopeptide repeat domain"/>
    <property type="match status" value="2"/>
</dbReference>
<protein>
    <submittedName>
        <fullName evidence="2">CHAT domain-containing protein</fullName>
    </submittedName>
</protein>
<evidence type="ECO:0000313" key="3">
    <source>
        <dbReference type="Proteomes" id="UP000753908"/>
    </source>
</evidence>
<dbReference type="SUPFAM" id="SSF48452">
    <property type="entry name" value="TPR-like"/>
    <property type="match status" value="2"/>
</dbReference>
<reference evidence="2" key="1">
    <citation type="submission" date="2021-05" db="EMBL/GenBank/DDBJ databases">
        <authorList>
            <person name="Pietrasiak N."/>
            <person name="Ward R."/>
            <person name="Stajich J.E."/>
            <person name="Kurbessoian T."/>
        </authorList>
    </citation>
    <scope>NUCLEOTIDE SEQUENCE</scope>
    <source>
        <strain evidence="2">CPER-KK1</strain>
    </source>
</reference>
<sequence length="883" mass="97209">MRPKQSLASRVPVRCRRRALLLTHLSKAVASLGALAQQTLTHRRTLELIFLALLALVSVPALSAERVAGLKQPVTHPSSLISQADKALQLAIQGKQLYEAGKFSEAARVWQQAVNAYAQMGDSDGMTQILINIAEAQQALGLYPRACNTLLQAVGIAEPDCQTLTQENSNWQQQQDSLLKTLDAQPNSLNKANGLRSLGDVLQRLDNLDLSTQVLQLSLKVAKELASPQDQSAALLSLGNTERAKGNRARTRQDSASEQKLTPLRCLYKPSLGAAKKYYQQAASFYQQAATEGASPTTWVQAQLNRLSVLLETEALSEAQDLWTQIQSQLNNLPSTQTTVYAQINLAQSLSCLKQATAADVPSWTEIAQVLATAVQQAKSLGDQRAESFALGHLGGLYAQTQRQPEAQDLTQQALRLAQAIQAPDIAYQWQWQLGHLLRTQGDMAGAIPEALREASIAAYTEAFNTLQSLRSDLTATSSNVQFSFTESVEPVYRQLVDLLLQSNQTSQENLKQARDVIEALQLAELENLLRCSLQTAKPASVDPEVDPTAAVIYPIILDDRIEVILSLYGQPLRHYSKSLPKEQTLEDLLDTLRLNLQNRNGAGPGFLKLSQQVYGWLLGPLETELEKNGIKTLVFVLDGPLRNIPMAALHDGQHYLIEKYAVALNPSLQLLEPQPLSEVQLEVLAAGISQKIPDVPAPALPEVKQELEGISQITESLVLQNQEFTRQALENKINSRPFSVVHLATHGQFSSQPDETYIQAWDERLNVNELHTLLRTREQRRPDVIELLVLSACETASGDKRAALGLAGVAVRAGARSTLATLWQVNDKSTAELMAQFYNTLSNSGDLRVTKAKALQSAQLELLRRYEAPFYWAPYVLVGNWL</sequence>
<gene>
    <name evidence="2" type="ORF">KME25_28985</name>
</gene>
<dbReference type="AlphaFoldDB" id="A0A951PSJ0"/>
<proteinExistence type="predicted"/>
<dbReference type="PANTHER" id="PTHR10098">
    <property type="entry name" value="RAPSYN-RELATED"/>
    <property type="match status" value="1"/>
</dbReference>
<dbReference type="Proteomes" id="UP000753908">
    <property type="component" value="Unassembled WGS sequence"/>
</dbReference>